<dbReference type="AlphaFoldDB" id="A0ABD2BPE1"/>
<accession>A0ABD2BPE1</accession>
<keyword evidence="5" id="KW-0963">Cytoplasm</keyword>
<evidence type="ECO:0000256" key="6">
    <source>
        <dbReference type="ARBA" id="ARBA00023203"/>
    </source>
</evidence>
<reference evidence="11 12" key="1">
    <citation type="journal article" date="2024" name="Ann. Entomol. Soc. Am.">
        <title>Genomic analyses of the southern and eastern yellowjacket wasps (Hymenoptera: Vespidae) reveal evolutionary signatures of social life.</title>
        <authorList>
            <person name="Catto M.A."/>
            <person name="Caine P.B."/>
            <person name="Orr S.E."/>
            <person name="Hunt B.G."/>
            <person name="Goodisman M.A.D."/>
        </authorList>
    </citation>
    <scope>NUCLEOTIDE SEQUENCE [LARGE SCALE GENOMIC DNA]</scope>
    <source>
        <strain evidence="11">233</strain>
        <tissue evidence="11">Head and thorax</tissue>
    </source>
</reference>
<evidence type="ECO:0000256" key="2">
    <source>
        <dbReference type="ARBA" id="ARBA00004245"/>
    </source>
</evidence>
<organism evidence="11 12">
    <name type="scientific">Vespula squamosa</name>
    <name type="common">Southern yellow jacket</name>
    <name type="synonym">Wasp</name>
    <dbReference type="NCBI Taxonomy" id="30214"/>
    <lineage>
        <taxon>Eukaryota</taxon>
        <taxon>Metazoa</taxon>
        <taxon>Ecdysozoa</taxon>
        <taxon>Arthropoda</taxon>
        <taxon>Hexapoda</taxon>
        <taxon>Insecta</taxon>
        <taxon>Pterygota</taxon>
        <taxon>Neoptera</taxon>
        <taxon>Endopterygota</taxon>
        <taxon>Hymenoptera</taxon>
        <taxon>Apocrita</taxon>
        <taxon>Aculeata</taxon>
        <taxon>Vespoidea</taxon>
        <taxon>Vespidae</taxon>
        <taxon>Vespinae</taxon>
        <taxon>Vespula</taxon>
    </lineage>
</organism>
<keyword evidence="7" id="KW-0206">Cytoskeleton</keyword>
<keyword evidence="12" id="KW-1185">Reference proteome</keyword>
<dbReference type="Gene3D" id="1.10.1760.10">
    <property type="entry name" value="Actin-related protein 2/3 complex subunit 3"/>
    <property type="match status" value="1"/>
</dbReference>
<comment type="subcellular location">
    <subcellularLocation>
        <location evidence="3">Cell projection</location>
    </subcellularLocation>
    <subcellularLocation>
        <location evidence="2">Cytoplasm</location>
        <location evidence="2">Cytoskeleton</location>
    </subcellularLocation>
    <subcellularLocation>
        <location evidence="1">Nucleus</location>
    </subcellularLocation>
</comment>
<evidence type="ECO:0000313" key="12">
    <source>
        <dbReference type="Proteomes" id="UP001607302"/>
    </source>
</evidence>
<dbReference type="Proteomes" id="UP001607302">
    <property type="component" value="Unassembled WGS sequence"/>
</dbReference>
<dbReference type="GO" id="GO:0005634">
    <property type="term" value="C:nucleus"/>
    <property type="evidence" value="ECO:0007669"/>
    <property type="project" value="UniProtKB-SubCell"/>
</dbReference>
<proteinExistence type="inferred from homology"/>
<comment type="caution">
    <text evidence="11">The sequence shown here is derived from an EMBL/GenBank/DDBJ whole genome shotgun (WGS) entry which is preliminary data.</text>
</comment>
<evidence type="ECO:0000256" key="8">
    <source>
        <dbReference type="ARBA" id="ARBA00023242"/>
    </source>
</evidence>
<keyword evidence="9" id="KW-0966">Cell projection</keyword>
<dbReference type="InterPro" id="IPR036753">
    <property type="entry name" value="ARPC3_sf"/>
</dbReference>
<evidence type="ECO:0000256" key="9">
    <source>
        <dbReference type="ARBA" id="ARBA00023273"/>
    </source>
</evidence>
<evidence type="ECO:0000256" key="10">
    <source>
        <dbReference type="ARBA" id="ARBA00045382"/>
    </source>
</evidence>
<keyword evidence="6" id="KW-0009">Actin-binding</keyword>
<name>A0ABD2BPE1_VESSQ</name>
<evidence type="ECO:0000256" key="4">
    <source>
        <dbReference type="ARBA" id="ARBA00010856"/>
    </source>
</evidence>
<comment type="function">
    <text evidence="10">Component of the Arp2/3 complex, a multiprotein complex that mediates actin polymerization upon stimulation by nucleation-promoting factor (NPF). The Arp2/3 complex mediates the formation of branched actin networks in the cytoplasm, providing the force for cell motility. In addition to its role in the cytoplasmic cytoskeleton, the Arp2/3 complex also promotes actin polymerization in the nucleus, thereby regulating gene transcription and repair of damaged DNA. The Arp2/3 complex promotes homologous recombination (HR) repair in response to DNA damage by promoting nuclear actin polymerization, leading to drive motility of double-strand breaks (DSBs).</text>
</comment>
<dbReference type="EMBL" id="JAUDFV010000074">
    <property type="protein sequence ID" value="KAL2734440.1"/>
    <property type="molecule type" value="Genomic_DNA"/>
</dbReference>
<dbReference type="FunFam" id="1.10.1760.10:FF:000001">
    <property type="entry name" value="Actin-related protein 2/3 complex subunit 3"/>
    <property type="match status" value="1"/>
</dbReference>
<dbReference type="InterPro" id="IPR007204">
    <property type="entry name" value="ARPC3"/>
</dbReference>
<dbReference type="SUPFAM" id="SSF69060">
    <property type="entry name" value="Arp2/3 complex 21 kDa subunit ARPC3"/>
    <property type="match status" value="1"/>
</dbReference>
<evidence type="ECO:0000256" key="5">
    <source>
        <dbReference type="ARBA" id="ARBA00022490"/>
    </source>
</evidence>
<evidence type="ECO:0000256" key="1">
    <source>
        <dbReference type="ARBA" id="ARBA00004123"/>
    </source>
</evidence>
<comment type="similarity">
    <text evidence="4">Belongs to the ARPC3 family.</text>
</comment>
<keyword evidence="8" id="KW-0539">Nucleus</keyword>
<evidence type="ECO:0000313" key="11">
    <source>
        <dbReference type="EMBL" id="KAL2734440.1"/>
    </source>
</evidence>
<gene>
    <name evidence="11" type="ORF">V1478_004138</name>
</gene>
<dbReference type="GO" id="GO:0042995">
    <property type="term" value="C:cell projection"/>
    <property type="evidence" value="ECO:0007669"/>
    <property type="project" value="UniProtKB-SubCell"/>
</dbReference>
<dbReference type="GO" id="GO:0005856">
    <property type="term" value="C:cytoskeleton"/>
    <property type="evidence" value="ECO:0007669"/>
    <property type="project" value="UniProtKB-SubCell"/>
</dbReference>
<evidence type="ECO:0000256" key="7">
    <source>
        <dbReference type="ARBA" id="ARBA00023212"/>
    </source>
</evidence>
<sequence length="214" mass="24767">MEWEINSIVCILFRRLLYQNMVMTRFCNSNYTLIYFQFQAYHSSFTESNATIGNMALLPIKTEFRGPAPPLNNKDIDIIDEALNFFKANVFFRTYEIKSEADRVLIYITLYITECLKRLQKCANQNQATSEMFSLAISKFDIPGEPGFPLNSVYAKPNTPAEADLMRQYLQQIRQETAARLVEKVYGKDGKPSKWWLCFAKKKFMDKSLSGPGQ</sequence>
<evidence type="ECO:0000256" key="3">
    <source>
        <dbReference type="ARBA" id="ARBA00004316"/>
    </source>
</evidence>
<dbReference type="GO" id="GO:0003779">
    <property type="term" value="F:actin binding"/>
    <property type="evidence" value="ECO:0007669"/>
    <property type="project" value="UniProtKB-KW"/>
</dbReference>
<dbReference type="Pfam" id="PF04062">
    <property type="entry name" value="P21-Arc"/>
    <property type="match status" value="1"/>
</dbReference>
<protein>
    <submittedName>
        <fullName evidence="11">Actin-related protein 2/3 complex subunit 3-like isoform X1</fullName>
    </submittedName>
</protein>
<dbReference type="PANTHER" id="PTHR12391">
    <property type="entry name" value="ARP2/3 COMPLEX 21 KD SUBUNIT"/>
    <property type="match status" value="1"/>
</dbReference>